<evidence type="ECO:0000313" key="4">
    <source>
        <dbReference type="Proteomes" id="UP000324800"/>
    </source>
</evidence>
<dbReference type="InterPro" id="IPR032675">
    <property type="entry name" value="LRR_dom_sf"/>
</dbReference>
<dbReference type="Pfam" id="PF00560">
    <property type="entry name" value="LRR_1"/>
    <property type="match status" value="1"/>
</dbReference>
<evidence type="ECO:0000256" key="2">
    <source>
        <dbReference type="ARBA" id="ARBA00022737"/>
    </source>
</evidence>
<dbReference type="SUPFAM" id="SSF52058">
    <property type="entry name" value="L domain-like"/>
    <property type="match status" value="1"/>
</dbReference>
<organism evidence="3 4">
    <name type="scientific">Streblomastix strix</name>
    <dbReference type="NCBI Taxonomy" id="222440"/>
    <lineage>
        <taxon>Eukaryota</taxon>
        <taxon>Metamonada</taxon>
        <taxon>Preaxostyla</taxon>
        <taxon>Oxymonadida</taxon>
        <taxon>Streblomastigidae</taxon>
        <taxon>Streblomastix</taxon>
    </lineage>
</organism>
<accession>A0A5J4X0G3</accession>
<protein>
    <submittedName>
        <fullName evidence="3">Uncharacterized protein</fullName>
    </submittedName>
</protein>
<evidence type="ECO:0000313" key="3">
    <source>
        <dbReference type="EMBL" id="KAA6400543.1"/>
    </source>
</evidence>
<dbReference type="Gene3D" id="3.80.10.10">
    <property type="entry name" value="Ribonuclease Inhibitor"/>
    <property type="match status" value="1"/>
</dbReference>
<dbReference type="OrthoDB" id="266138at2759"/>
<proteinExistence type="predicted"/>
<evidence type="ECO:0000256" key="1">
    <source>
        <dbReference type="ARBA" id="ARBA00022614"/>
    </source>
</evidence>
<sequence length="435" mass="50769">MGLTSMNVIPGLECNEIEGSLQTTQSTHASKTFTKKIVGFKKGMEPKIIFAQQNKFTSFEGMPQLVNLEQIFLDNNQIINFVGIPYLKNLHILTLENNNITSFCGAELLPNLEQLNLKGNPITEYIPEDAHEQSDKAYRVMAFIAFGSNKLKRIDNEILSLCERDDGERIMQYVQDNIRQGYLLRHIYNEPLNSLERAKGNKIDPQFEVSGYVDLLWKKDSIKELKVMKKHPYHIRGKMDRISPFVVPGKWTEQSLLKEQKERQIKQKCKQQKERLSGWEGNEEIIQDENITKQDDPNNTIVQIKDDDQLENEEIQRNKERNEFNDDYEQTQHIYVAEEDLHDTDILFLKKMRDVMDATKQLLTIEDDIFKQEQDNEQNKSTEIKEIKHLRGLQGKLCAHPAVFDALGINLIRLTDEKYNRIFINIINRLGFEYC</sequence>
<dbReference type="InterPro" id="IPR001611">
    <property type="entry name" value="Leu-rich_rpt"/>
</dbReference>
<dbReference type="PROSITE" id="PS51450">
    <property type="entry name" value="LRR"/>
    <property type="match status" value="2"/>
</dbReference>
<dbReference type="AlphaFoldDB" id="A0A5J4X0G3"/>
<dbReference type="EMBL" id="SNRW01000544">
    <property type="protein sequence ID" value="KAA6400543.1"/>
    <property type="molecule type" value="Genomic_DNA"/>
</dbReference>
<gene>
    <name evidence="3" type="ORF">EZS28_003922</name>
</gene>
<dbReference type="PANTHER" id="PTHR46652">
    <property type="entry name" value="LEUCINE-RICH REPEAT AND IQ DOMAIN-CONTAINING PROTEIN 1-RELATED"/>
    <property type="match status" value="1"/>
</dbReference>
<dbReference type="PANTHER" id="PTHR46652:SF7">
    <property type="entry name" value="LEUCINE-RICH REPEAT AND IQ DOMAIN-CONTAINING PROTEIN 1"/>
    <property type="match status" value="1"/>
</dbReference>
<dbReference type="Proteomes" id="UP000324800">
    <property type="component" value="Unassembled WGS sequence"/>
</dbReference>
<dbReference type="InterPro" id="IPR050836">
    <property type="entry name" value="SDS22/Internalin_LRR"/>
</dbReference>
<comment type="caution">
    <text evidence="3">The sequence shown here is derived from an EMBL/GenBank/DDBJ whole genome shotgun (WGS) entry which is preliminary data.</text>
</comment>
<name>A0A5J4X0G3_9EUKA</name>
<keyword evidence="1" id="KW-0433">Leucine-rich repeat</keyword>
<keyword evidence="2" id="KW-0677">Repeat</keyword>
<reference evidence="3 4" key="1">
    <citation type="submission" date="2019-03" db="EMBL/GenBank/DDBJ databases">
        <title>Single cell metagenomics reveals metabolic interactions within the superorganism composed of flagellate Streblomastix strix and complex community of Bacteroidetes bacteria on its surface.</title>
        <authorList>
            <person name="Treitli S.C."/>
            <person name="Kolisko M."/>
            <person name="Husnik F."/>
            <person name="Keeling P."/>
            <person name="Hampl V."/>
        </authorList>
    </citation>
    <scope>NUCLEOTIDE SEQUENCE [LARGE SCALE GENOMIC DNA]</scope>
    <source>
        <strain evidence="3">ST1C</strain>
    </source>
</reference>